<keyword evidence="3" id="KW-1185">Reference proteome</keyword>
<dbReference type="Proteomes" id="UP000011592">
    <property type="component" value="Unassembled WGS sequence"/>
</dbReference>
<proteinExistence type="predicted"/>
<feature type="compositionally biased region" description="Polar residues" evidence="1">
    <location>
        <begin position="1"/>
        <end position="10"/>
    </location>
</feature>
<evidence type="ECO:0000313" key="2">
    <source>
        <dbReference type="EMBL" id="ELY77960.1"/>
    </source>
</evidence>
<feature type="region of interest" description="Disordered" evidence="1">
    <location>
        <begin position="1"/>
        <end position="117"/>
    </location>
</feature>
<gene>
    <name evidence="2" type="ORF">C486_13852</name>
</gene>
<dbReference type="AlphaFoldDB" id="L9YUT9"/>
<sequence>MHQESAVSSTTPDRGDDGPDDVVDEIDDRVVETVLGEDRVESDPLSASVDPELHEFPATPTARRTRGPAVRRQIPSGRVRCTRRRRSPSLLLRRFPSNGPDPRRNHAGTARSFRPEE</sequence>
<evidence type="ECO:0000313" key="3">
    <source>
        <dbReference type="Proteomes" id="UP000011592"/>
    </source>
</evidence>
<organism evidence="2 3">
    <name type="scientific">Natrinema gari JCM 14663</name>
    <dbReference type="NCBI Taxonomy" id="1230459"/>
    <lineage>
        <taxon>Archaea</taxon>
        <taxon>Methanobacteriati</taxon>
        <taxon>Methanobacteriota</taxon>
        <taxon>Stenosarchaea group</taxon>
        <taxon>Halobacteria</taxon>
        <taxon>Halobacteriales</taxon>
        <taxon>Natrialbaceae</taxon>
        <taxon>Natrinema</taxon>
    </lineage>
</organism>
<feature type="compositionally biased region" description="Low complexity" evidence="1">
    <location>
        <begin position="88"/>
        <end position="97"/>
    </location>
</feature>
<name>L9YUT9_9EURY</name>
<accession>L9YUT9</accession>
<protein>
    <submittedName>
        <fullName evidence="2">Uncharacterized protein</fullName>
    </submittedName>
</protein>
<comment type="caution">
    <text evidence="2">The sequence shown here is derived from an EMBL/GenBank/DDBJ whole genome shotgun (WGS) entry which is preliminary data.</text>
</comment>
<feature type="compositionally biased region" description="Basic and acidic residues" evidence="1">
    <location>
        <begin position="28"/>
        <end position="42"/>
    </location>
</feature>
<reference evidence="2 3" key="1">
    <citation type="journal article" date="2014" name="PLoS Genet.">
        <title>Phylogenetically driven sequencing of extremely halophilic archaea reveals strategies for static and dynamic osmo-response.</title>
        <authorList>
            <person name="Becker E.A."/>
            <person name="Seitzer P.M."/>
            <person name="Tritt A."/>
            <person name="Larsen D."/>
            <person name="Krusor M."/>
            <person name="Yao A.I."/>
            <person name="Wu D."/>
            <person name="Madern D."/>
            <person name="Eisen J.A."/>
            <person name="Darling A.E."/>
            <person name="Facciotti M.T."/>
        </authorList>
    </citation>
    <scope>NUCLEOTIDE SEQUENCE [LARGE SCALE GENOMIC DNA]</scope>
    <source>
        <strain evidence="2 3">JCM 14663</strain>
    </source>
</reference>
<feature type="compositionally biased region" description="Acidic residues" evidence="1">
    <location>
        <begin position="18"/>
        <end position="27"/>
    </location>
</feature>
<evidence type="ECO:0000256" key="1">
    <source>
        <dbReference type="SAM" id="MobiDB-lite"/>
    </source>
</evidence>
<dbReference type="EMBL" id="AOIJ01000058">
    <property type="protein sequence ID" value="ELY77960.1"/>
    <property type="molecule type" value="Genomic_DNA"/>
</dbReference>